<keyword evidence="6 10" id="KW-1133">Transmembrane helix</keyword>
<gene>
    <name evidence="11" type="ORF">HHI36_012348</name>
</gene>
<protein>
    <submittedName>
        <fullName evidence="11">Uncharacterized protein</fullName>
    </submittedName>
</protein>
<comment type="caution">
    <text evidence="11">The sequence shown here is derived from an EMBL/GenBank/DDBJ whole genome shotgun (WGS) entry which is preliminary data.</text>
</comment>
<dbReference type="GO" id="GO:0005886">
    <property type="term" value="C:plasma membrane"/>
    <property type="evidence" value="ECO:0007669"/>
    <property type="project" value="UniProtKB-SubCell"/>
</dbReference>
<dbReference type="GO" id="GO:0007165">
    <property type="term" value="P:signal transduction"/>
    <property type="evidence" value="ECO:0007669"/>
    <property type="project" value="UniProtKB-KW"/>
</dbReference>
<dbReference type="AlphaFoldDB" id="A0ABD2NDZ1"/>
<keyword evidence="7 10" id="KW-0472">Membrane</keyword>
<evidence type="ECO:0000256" key="2">
    <source>
        <dbReference type="ARBA" id="ARBA00022475"/>
    </source>
</evidence>
<keyword evidence="8" id="KW-0675">Receptor</keyword>
<keyword evidence="5" id="KW-0552">Olfaction</keyword>
<proteinExistence type="predicted"/>
<evidence type="ECO:0000256" key="6">
    <source>
        <dbReference type="ARBA" id="ARBA00022989"/>
    </source>
</evidence>
<reference evidence="11 12" key="1">
    <citation type="journal article" date="2021" name="BMC Biol.">
        <title>Horizontally acquired antibacterial genes associated with adaptive radiation of ladybird beetles.</title>
        <authorList>
            <person name="Li H.S."/>
            <person name="Tang X.F."/>
            <person name="Huang Y.H."/>
            <person name="Xu Z.Y."/>
            <person name="Chen M.L."/>
            <person name="Du X.Y."/>
            <person name="Qiu B.Y."/>
            <person name="Chen P.T."/>
            <person name="Zhang W."/>
            <person name="Slipinski A."/>
            <person name="Escalona H.E."/>
            <person name="Waterhouse R.M."/>
            <person name="Zwick A."/>
            <person name="Pang H."/>
        </authorList>
    </citation>
    <scope>NUCLEOTIDE SEQUENCE [LARGE SCALE GENOMIC DNA]</scope>
    <source>
        <strain evidence="11">SYSU2018</strain>
    </source>
</reference>
<dbReference type="GO" id="GO:0007608">
    <property type="term" value="P:sensory perception of smell"/>
    <property type="evidence" value="ECO:0007669"/>
    <property type="project" value="UniProtKB-KW"/>
</dbReference>
<evidence type="ECO:0000256" key="4">
    <source>
        <dbReference type="ARBA" id="ARBA00022692"/>
    </source>
</evidence>
<name>A0ABD2NDZ1_9CUCU</name>
<evidence type="ECO:0000256" key="5">
    <source>
        <dbReference type="ARBA" id="ARBA00022725"/>
    </source>
</evidence>
<organism evidence="11 12">
    <name type="scientific">Cryptolaemus montrouzieri</name>
    <dbReference type="NCBI Taxonomy" id="559131"/>
    <lineage>
        <taxon>Eukaryota</taxon>
        <taxon>Metazoa</taxon>
        <taxon>Ecdysozoa</taxon>
        <taxon>Arthropoda</taxon>
        <taxon>Hexapoda</taxon>
        <taxon>Insecta</taxon>
        <taxon>Pterygota</taxon>
        <taxon>Neoptera</taxon>
        <taxon>Endopterygota</taxon>
        <taxon>Coleoptera</taxon>
        <taxon>Polyphaga</taxon>
        <taxon>Cucujiformia</taxon>
        <taxon>Coccinelloidea</taxon>
        <taxon>Coccinellidae</taxon>
        <taxon>Scymninae</taxon>
        <taxon>Scymnini</taxon>
        <taxon>Cryptolaemus</taxon>
    </lineage>
</organism>
<accession>A0ABD2NDZ1</accession>
<evidence type="ECO:0000256" key="9">
    <source>
        <dbReference type="ARBA" id="ARBA00023224"/>
    </source>
</evidence>
<comment type="subcellular location">
    <subcellularLocation>
        <location evidence="1">Cell membrane</location>
        <topology evidence="1">Multi-pass membrane protein</topology>
    </subcellularLocation>
</comment>
<keyword evidence="3" id="KW-0716">Sensory transduction</keyword>
<dbReference type="PANTHER" id="PTHR21137">
    <property type="entry name" value="ODORANT RECEPTOR"/>
    <property type="match status" value="1"/>
</dbReference>
<dbReference type="PANTHER" id="PTHR21137:SF35">
    <property type="entry name" value="ODORANT RECEPTOR 19A-RELATED"/>
    <property type="match status" value="1"/>
</dbReference>
<dbReference type="InterPro" id="IPR004117">
    <property type="entry name" value="7tm6_olfct_rcpt"/>
</dbReference>
<keyword evidence="2" id="KW-1003">Cell membrane</keyword>
<evidence type="ECO:0000256" key="10">
    <source>
        <dbReference type="SAM" id="Phobius"/>
    </source>
</evidence>
<evidence type="ECO:0000256" key="7">
    <source>
        <dbReference type="ARBA" id="ARBA00023136"/>
    </source>
</evidence>
<dbReference type="Pfam" id="PF02949">
    <property type="entry name" value="7tm_6"/>
    <property type="match status" value="1"/>
</dbReference>
<evidence type="ECO:0000313" key="11">
    <source>
        <dbReference type="EMBL" id="KAL3276988.1"/>
    </source>
</evidence>
<dbReference type="EMBL" id="JABFTP020000103">
    <property type="protein sequence ID" value="KAL3276988.1"/>
    <property type="molecule type" value="Genomic_DNA"/>
</dbReference>
<evidence type="ECO:0000313" key="12">
    <source>
        <dbReference type="Proteomes" id="UP001516400"/>
    </source>
</evidence>
<keyword evidence="4 10" id="KW-0812">Transmembrane</keyword>
<evidence type="ECO:0000256" key="1">
    <source>
        <dbReference type="ARBA" id="ARBA00004651"/>
    </source>
</evidence>
<keyword evidence="9" id="KW-0807">Transducer</keyword>
<keyword evidence="12" id="KW-1185">Reference proteome</keyword>
<evidence type="ECO:0000256" key="3">
    <source>
        <dbReference type="ARBA" id="ARBA00022606"/>
    </source>
</evidence>
<dbReference type="Proteomes" id="UP001516400">
    <property type="component" value="Unassembled WGS sequence"/>
</dbReference>
<feature type="transmembrane region" description="Helical" evidence="10">
    <location>
        <begin position="6"/>
        <end position="23"/>
    </location>
</feature>
<sequence>MNDSVGYIFISQYSFMTIMLALFEYQLIKTGNIVLLMRFSGWLLMQIAICSSGQYLINESLQIRDAVYNMPWYDMPSELRRTFEVFLASVQKPMSLVAKPIVVLNNEYLLSVVKSSYSIMMFLQTWSSIEIE</sequence>
<evidence type="ECO:0000256" key="8">
    <source>
        <dbReference type="ARBA" id="ARBA00023170"/>
    </source>
</evidence>